<dbReference type="EMBL" id="JACASI010000011">
    <property type="protein sequence ID" value="MCQ3828340.1"/>
    <property type="molecule type" value="Genomic_DNA"/>
</dbReference>
<reference evidence="3" key="1">
    <citation type="thesis" date="2020" institute="Technische Universitat Dresden" country="Dresden, Germany">
        <title>The Agarolytic System of Microbulbifer elongatus PORT2, Isolated from Batu Karas, Pangandaran West Java Indonesia.</title>
        <authorList>
            <person name="Anggraeni S.R."/>
        </authorList>
    </citation>
    <scope>NUCLEOTIDE SEQUENCE</scope>
    <source>
        <strain evidence="3">PORT2</strain>
    </source>
</reference>
<feature type="domain" description="Pili assembly chaperone N-terminal" evidence="2">
    <location>
        <begin position="26"/>
        <end position="145"/>
    </location>
</feature>
<dbReference type="Gene3D" id="2.60.40.10">
    <property type="entry name" value="Immunoglobulins"/>
    <property type="match status" value="1"/>
</dbReference>
<dbReference type="Proteomes" id="UP001205566">
    <property type="component" value="Unassembled WGS sequence"/>
</dbReference>
<protein>
    <submittedName>
        <fullName evidence="3">Fimbria/pilus periplasmic chaperone</fullName>
    </submittedName>
</protein>
<keyword evidence="4" id="KW-1185">Reference proteome</keyword>
<dbReference type="PANTHER" id="PTHR30251">
    <property type="entry name" value="PILUS ASSEMBLY CHAPERONE"/>
    <property type="match status" value="1"/>
</dbReference>
<dbReference type="SUPFAM" id="SSF49354">
    <property type="entry name" value="PapD-like"/>
    <property type="match status" value="1"/>
</dbReference>
<dbReference type="Gene3D" id="2.60.40.3970">
    <property type="match status" value="1"/>
</dbReference>
<dbReference type="InterPro" id="IPR016147">
    <property type="entry name" value="Pili_assmbl_chaperone_N"/>
</dbReference>
<sequence length="232" mass="26052">MKKFAFLLLLLIANPALAAMSLDKIIVYLNDQPNSRDDILVSNPDQEPLYLQTEIFRVDNPGQPDEQRVRITDPKDFRLLVNPAKAVLAPGARKRFRLMSLDKNLDREKVYRVTFKPVVGDIKSDKMALKILIAYQALVFVQPKNGSYEFELLRSGEQLILTNTGNINAQVSEVFYCTDDESCEPLDITNRVYPDEKVTINYAQQGPNPGTAFLRFNAATGDGSTTVQLAIP</sequence>
<feature type="signal peptide" evidence="1">
    <location>
        <begin position="1"/>
        <end position="18"/>
    </location>
</feature>
<keyword evidence="1" id="KW-0732">Signal</keyword>
<gene>
    <name evidence="3" type="ORF">HXX02_02670</name>
</gene>
<organism evidence="3 4">
    <name type="scientific">Microbulbifer elongatus</name>
    <dbReference type="NCBI Taxonomy" id="86173"/>
    <lineage>
        <taxon>Bacteria</taxon>
        <taxon>Pseudomonadati</taxon>
        <taxon>Pseudomonadota</taxon>
        <taxon>Gammaproteobacteria</taxon>
        <taxon>Cellvibrionales</taxon>
        <taxon>Microbulbiferaceae</taxon>
        <taxon>Microbulbifer</taxon>
    </lineage>
</organism>
<accession>A0ABT1NWR9</accession>
<name>A0ABT1NWR9_9GAMM</name>
<evidence type="ECO:0000259" key="2">
    <source>
        <dbReference type="Pfam" id="PF00345"/>
    </source>
</evidence>
<evidence type="ECO:0000313" key="4">
    <source>
        <dbReference type="Proteomes" id="UP001205566"/>
    </source>
</evidence>
<dbReference type="Pfam" id="PF00345">
    <property type="entry name" value="PapD_N"/>
    <property type="match status" value="1"/>
</dbReference>
<dbReference type="InterPro" id="IPR008962">
    <property type="entry name" value="PapD-like_sf"/>
</dbReference>
<feature type="chain" id="PRO_5047293450" evidence="1">
    <location>
        <begin position="19"/>
        <end position="232"/>
    </location>
</feature>
<dbReference type="InterPro" id="IPR050643">
    <property type="entry name" value="Periplasmic_pilus_chap"/>
</dbReference>
<proteinExistence type="predicted"/>
<evidence type="ECO:0000313" key="3">
    <source>
        <dbReference type="EMBL" id="MCQ3828340.1"/>
    </source>
</evidence>
<comment type="caution">
    <text evidence="3">The sequence shown here is derived from an EMBL/GenBank/DDBJ whole genome shotgun (WGS) entry which is preliminary data.</text>
</comment>
<dbReference type="RefSeq" id="WP_255873190.1">
    <property type="nucleotide sequence ID" value="NZ_JACASI010000011.1"/>
</dbReference>
<dbReference type="InterPro" id="IPR013783">
    <property type="entry name" value="Ig-like_fold"/>
</dbReference>
<evidence type="ECO:0000256" key="1">
    <source>
        <dbReference type="SAM" id="SignalP"/>
    </source>
</evidence>
<dbReference type="PANTHER" id="PTHR30251:SF4">
    <property type="entry name" value="SLR1668 PROTEIN"/>
    <property type="match status" value="1"/>
</dbReference>